<dbReference type="AlphaFoldDB" id="A0A518DAR1"/>
<dbReference type="KEGG" id="pnd:Pla175_19560"/>
<accession>A0A518DAR1</accession>
<feature type="compositionally biased region" description="Basic and acidic residues" evidence="1">
    <location>
        <begin position="78"/>
        <end position="94"/>
    </location>
</feature>
<organism evidence="3 4">
    <name type="scientific">Pirellulimonas nuda</name>
    <dbReference type="NCBI Taxonomy" id="2528009"/>
    <lineage>
        <taxon>Bacteria</taxon>
        <taxon>Pseudomonadati</taxon>
        <taxon>Planctomycetota</taxon>
        <taxon>Planctomycetia</taxon>
        <taxon>Pirellulales</taxon>
        <taxon>Lacipirellulaceae</taxon>
        <taxon>Pirellulimonas</taxon>
    </lineage>
</organism>
<evidence type="ECO:0000313" key="3">
    <source>
        <dbReference type="EMBL" id="QDU88577.1"/>
    </source>
</evidence>
<feature type="domain" description="Transposase IS701-like DDE" evidence="2">
    <location>
        <begin position="1"/>
        <end position="89"/>
    </location>
</feature>
<evidence type="ECO:0000313" key="4">
    <source>
        <dbReference type="Proteomes" id="UP000317429"/>
    </source>
</evidence>
<dbReference type="Pfam" id="PF13546">
    <property type="entry name" value="DDE_5"/>
    <property type="match status" value="1"/>
</dbReference>
<protein>
    <recommendedName>
        <fullName evidence="2">Transposase IS701-like DDE domain-containing protein</fullName>
    </recommendedName>
</protein>
<evidence type="ECO:0000259" key="2">
    <source>
        <dbReference type="Pfam" id="PF13546"/>
    </source>
</evidence>
<sequence length="178" mass="19865">MALGLYDCARQNGVRFDWLAFDRGYGSKPLYLQRPSDHEHPFVNEVPTTFSCWLGAPPVTNRPYRHSGGGRPKKPLRLRSDVTRQRAGADEVRPRAARPGPKQFQRECVGRVENFHAAGQAVQLAAGIVRQANSESKCCTLVVTIRGASQSSAARRLRRDFLDGSRLDWCSMTTPSPR</sequence>
<evidence type="ECO:0000256" key="1">
    <source>
        <dbReference type="SAM" id="MobiDB-lite"/>
    </source>
</evidence>
<reference evidence="3 4" key="1">
    <citation type="submission" date="2019-02" db="EMBL/GenBank/DDBJ databases">
        <title>Deep-cultivation of Planctomycetes and their phenomic and genomic characterization uncovers novel biology.</title>
        <authorList>
            <person name="Wiegand S."/>
            <person name="Jogler M."/>
            <person name="Boedeker C."/>
            <person name="Pinto D."/>
            <person name="Vollmers J."/>
            <person name="Rivas-Marin E."/>
            <person name="Kohn T."/>
            <person name="Peeters S.H."/>
            <person name="Heuer A."/>
            <person name="Rast P."/>
            <person name="Oberbeckmann S."/>
            <person name="Bunk B."/>
            <person name="Jeske O."/>
            <person name="Meyerdierks A."/>
            <person name="Storesund J.E."/>
            <person name="Kallscheuer N."/>
            <person name="Luecker S."/>
            <person name="Lage O.M."/>
            <person name="Pohl T."/>
            <person name="Merkel B.J."/>
            <person name="Hornburger P."/>
            <person name="Mueller R.-W."/>
            <person name="Bruemmer F."/>
            <person name="Labrenz M."/>
            <person name="Spormann A.M."/>
            <person name="Op den Camp H."/>
            <person name="Overmann J."/>
            <person name="Amann R."/>
            <person name="Jetten M.S.M."/>
            <person name="Mascher T."/>
            <person name="Medema M.H."/>
            <person name="Devos D.P."/>
            <person name="Kaster A.-K."/>
            <person name="Ovreas L."/>
            <person name="Rohde M."/>
            <person name="Galperin M.Y."/>
            <person name="Jogler C."/>
        </authorList>
    </citation>
    <scope>NUCLEOTIDE SEQUENCE [LARGE SCALE GENOMIC DNA]</scope>
    <source>
        <strain evidence="3 4">Pla175</strain>
    </source>
</reference>
<keyword evidence="4" id="KW-1185">Reference proteome</keyword>
<dbReference type="EMBL" id="CP036291">
    <property type="protein sequence ID" value="QDU88577.1"/>
    <property type="molecule type" value="Genomic_DNA"/>
</dbReference>
<proteinExistence type="predicted"/>
<name>A0A518DAR1_9BACT</name>
<gene>
    <name evidence="3" type="ORF">Pla175_19560</name>
</gene>
<dbReference type="InterPro" id="IPR038721">
    <property type="entry name" value="IS701-like_DDE_dom"/>
</dbReference>
<dbReference type="Proteomes" id="UP000317429">
    <property type="component" value="Chromosome"/>
</dbReference>
<feature type="region of interest" description="Disordered" evidence="1">
    <location>
        <begin position="63"/>
        <end position="102"/>
    </location>
</feature>